<dbReference type="PANTHER" id="PTHR31569:SF4">
    <property type="entry name" value="SWIM-TYPE DOMAIN-CONTAINING PROTEIN"/>
    <property type="match status" value="1"/>
</dbReference>
<feature type="domain" description="ZSWIM3 N-terminal" evidence="2">
    <location>
        <begin position="6"/>
        <end position="118"/>
    </location>
</feature>
<dbReference type="InterPro" id="IPR052579">
    <property type="entry name" value="Zinc_finger_SWIM"/>
</dbReference>
<reference evidence="3" key="1">
    <citation type="submission" date="2018-04" db="EMBL/GenBank/DDBJ databases">
        <title>Transcriptome of Schizaphis graminum biotype I.</title>
        <authorList>
            <person name="Scully E.D."/>
            <person name="Geib S.M."/>
            <person name="Palmer N.A."/>
            <person name="Koch K."/>
            <person name="Bradshaw J."/>
            <person name="Heng-Moss T."/>
            <person name="Sarath G."/>
        </authorList>
    </citation>
    <scope>NUCLEOTIDE SEQUENCE</scope>
</reference>
<accession>A0A2S2PKK4</accession>
<dbReference type="EMBL" id="GGMR01017308">
    <property type="protein sequence ID" value="MBY29927.1"/>
    <property type="molecule type" value="Transcribed_RNA"/>
</dbReference>
<gene>
    <name evidence="3" type="ORF">g.1389</name>
</gene>
<name>A0A2S2PKK4_SCHGA</name>
<protein>
    <recommendedName>
        <fullName evidence="4">FAR1 domain-containing protein</fullName>
    </recommendedName>
</protein>
<evidence type="ECO:0000259" key="1">
    <source>
        <dbReference type="Pfam" id="PF21056"/>
    </source>
</evidence>
<feature type="domain" description="ZSWIM1/3 RNaseH-like" evidence="1">
    <location>
        <begin position="200"/>
        <end position="252"/>
    </location>
</feature>
<dbReference type="InterPro" id="IPR048324">
    <property type="entry name" value="ZSWIM1-3_RNaseH-like"/>
</dbReference>
<dbReference type="InterPro" id="IPR048325">
    <property type="entry name" value="ZSWIM3_N"/>
</dbReference>
<sequence>MSHQYIGKKFNSYEDVEVFMAQYKQSSLNDYWVRDNRTLHSTEKRMKSDRYASINKSLKYSYIKYSCIHGGQKFRQKIKKTDRKTFTFKQECDAFIYFAISKDGEHLVLKSLSEEHNHNSNTKKTFSHLPKQRKLNQNILNEATNLQALRPNKKLLLKNLSDTSGKTLLLRDITNISKRKETYTNDLNACLPILKKHNCQYEVLVENNEFRGLFFQNTDMKNNFDSYPEIVLLDGTYKLLNFGGVVYLFYYRRFNWKLRNNSCWNTNW</sequence>
<evidence type="ECO:0008006" key="4">
    <source>
        <dbReference type="Google" id="ProtNLM"/>
    </source>
</evidence>
<evidence type="ECO:0000313" key="3">
    <source>
        <dbReference type="EMBL" id="MBY29927.1"/>
    </source>
</evidence>
<dbReference type="AlphaFoldDB" id="A0A2S2PKK4"/>
<dbReference type="Pfam" id="PF21599">
    <property type="entry name" value="ZSWIM3_N"/>
    <property type="match status" value="1"/>
</dbReference>
<evidence type="ECO:0000259" key="2">
    <source>
        <dbReference type="Pfam" id="PF21599"/>
    </source>
</evidence>
<dbReference type="Pfam" id="PF21056">
    <property type="entry name" value="ZSWIM1-3_RNaseH-like"/>
    <property type="match status" value="1"/>
</dbReference>
<organism evidence="3">
    <name type="scientific">Schizaphis graminum</name>
    <name type="common">Green bug aphid</name>
    <dbReference type="NCBI Taxonomy" id="13262"/>
    <lineage>
        <taxon>Eukaryota</taxon>
        <taxon>Metazoa</taxon>
        <taxon>Ecdysozoa</taxon>
        <taxon>Arthropoda</taxon>
        <taxon>Hexapoda</taxon>
        <taxon>Insecta</taxon>
        <taxon>Pterygota</taxon>
        <taxon>Neoptera</taxon>
        <taxon>Paraneoptera</taxon>
        <taxon>Hemiptera</taxon>
        <taxon>Sternorrhyncha</taxon>
        <taxon>Aphidomorpha</taxon>
        <taxon>Aphidoidea</taxon>
        <taxon>Aphididae</taxon>
        <taxon>Aphidini</taxon>
        <taxon>Schizaphis</taxon>
    </lineage>
</organism>
<dbReference type="PANTHER" id="PTHR31569">
    <property type="entry name" value="SWIM-TYPE DOMAIN-CONTAINING PROTEIN"/>
    <property type="match status" value="1"/>
</dbReference>
<proteinExistence type="predicted"/>